<reference evidence="3 4" key="1">
    <citation type="submission" date="2016-11" db="EMBL/GenBank/DDBJ databases">
        <authorList>
            <person name="Varghese N."/>
            <person name="Submissions S."/>
        </authorList>
    </citation>
    <scope>NUCLEOTIDE SEQUENCE [LARGE SCALE GENOMIC DNA]</scope>
    <source>
        <strain evidence="3 4">DSM 17919</strain>
    </source>
</reference>
<name>A0A8G2C9F2_9BACT</name>
<comment type="similarity">
    <text evidence="1">Belongs to the pseudouridine synthase RluA family.</text>
</comment>
<comment type="caution">
    <text evidence="3">The sequence shown here is derived from an EMBL/GenBank/DDBJ whole genome shotgun (WGS) entry which is preliminary data.</text>
</comment>
<dbReference type="Pfam" id="PF00849">
    <property type="entry name" value="PseudoU_synth_2"/>
    <property type="match status" value="1"/>
</dbReference>
<sequence>MIENLSTATVPKTLNNTRLDAALSIFLPESGLRIRRRIFETHTVLVNGVPRSKGHTVLTGDQIILVEKIVPESMAPKKTTQNSTPEDIPSELKEQLYIVHEDAHFAAIFKPGGLHTTTIAGKNTPSLEEELPSLFSQQFTSEDELPILVNRLDCLTSGMVMAAKSQAAAAMFKELEDAGAIEKIYILLVHGSVPAPLLVTNKLDMAKRKVTKVLPETNPDPLRHTTFLPLLETTVPNDPSSSATLLMAAISKGARHQIRAHIASQGFPIVGDPLYGNVETRFETSQDKTMYLHHYQIELGSFSAMCPPAWKTWEQWKLSIPTK</sequence>
<accession>A0A8G2C9F2</accession>
<dbReference type="EMBL" id="FQZR01000003">
    <property type="protein sequence ID" value="SHJ08375.1"/>
    <property type="molecule type" value="Genomic_DNA"/>
</dbReference>
<organism evidence="3 4">
    <name type="scientific">Halodesulfovibrio aestuarii</name>
    <dbReference type="NCBI Taxonomy" id="126333"/>
    <lineage>
        <taxon>Bacteria</taxon>
        <taxon>Pseudomonadati</taxon>
        <taxon>Thermodesulfobacteriota</taxon>
        <taxon>Desulfovibrionia</taxon>
        <taxon>Desulfovibrionales</taxon>
        <taxon>Desulfovibrionaceae</taxon>
        <taxon>Halodesulfovibrio</taxon>
    </lineage>
</organism>
<dbReference type="Proteomes" id="UP000184001">
    <property type="component" value="Unassembled WGS sequence"/>
</dbReference>
<dbReference type="RefSeq" id="WP_020000442.1">
    <property type="nucleotide sequence ID" value="NZ_CP192219.1"/>
</dbReference>
<feature type="domain" description="Pseudouridine synthase RsuA/RluA-like" evidence="2">
    <location>
        <begin position="106"/>
        <end position="264"/>
    </location>
</feature>
<dbReference type="SUPFAM" id="SSF55120">
    <property type="entry name" value="Pseudouridine synthase"/>
    <property type="match status" value="1"/>
</dbReference>
<evidence type="ECO:0000313" key="4">
    <source>
        <dbReference type="Proteomes" id="UP000184001"/>
    </source>
</evidence>
<dbReference type="AlphaFoldDB" id="A0A8G2C9F2"/>
<dbReference type="InterPro" id="IPR050188">
    <property type="entry name" value="RluA_PseudoU_synthase"/>
</dbReference>
<dbReference type="InterPro" id="IPR020103">
    <property type="entry name" value="PsdUridine_synth_cat_dom_sf"/>
</dbReference>
<dbReference type="GO" id="GO:0140098">
    <property type="term" value="F:catalytic activity, acting on RNA"/>
    <property type="evidence" value="ECO:0007669"/>
    <property type="project" value="UniProtKB-ARBA"/>
</dbReference>
<evidence type="ECO:0000256" key="1">
    <source>
        <dbReference type="ARBA" id="ARBA00010876"/>
    </source>
</evidence>
<evidence type="ECO:0000313" key="3">
    <source>
        <dbReference type="EMBL" id="SHJ08375.1"/>
    </source>
</evidence>
<dbReference type="InterPro" id="IPR006145">
    <property type="entry name" value="PsdUridine_synth_RsuA/RluA"/>
</dbReference>
<dbReference type="GO" id="GO:0003723">
    <property type="term" value="F:RNA binding"/>
    <property type="evidence" value="ECO:0007669"/>
    <property type="project" value="InterPro"/>
</dbReference>
<dbReference type="CDD" id="cd02869">
    <property type="entry name" value="PseudoU_synth_RluA_like"/>
    <property type="match status" value="1"/>
</dbReference>
<dbReference type="PANTHER" id="PTHR21600">
    <property type="entry name" value="MITOCHONDRIAL RNA PSEUDOURIDINE SYNTHASE"/>
    <property type="match status" value="1"/>
</dbReference>
<evidence type="ECO:0000259" key="2">
    <source>
        <dbReference type="Pfam" id="PF00849"/>
    </source>
</evidence>
<protein>
    <submittedName>
        <fullName evidence="3">23S rRNA pseudouridine1911/1915/1917 synthase</fullName>
    </submittedName>
</protein>
<gene>
    <name evidence="3" type="ORF">SAMN05660830_01595</name>
</gene>
<dbReference type="PANTHER" id="PTHR21600:SF87">
    <property type="entry name" value="RNA PSEUDOURIDYLATE SYNTHASE DOMAIN-CONTAINING PROTEIN 1"/>
    <property type="match status" value="1"/>
</dbReference>
<dbReference type="GO" id="GO:0000455">
    <property type="term" value="P:enzyme-directed rRNA pseudouridine synthesis"/>
    <property type="evidence" value="ECO:0007669"/>
    <property type="project" value="TreeGrafter"/>
</dbReference>
<dbReference type="GO" id="GO:0009982">
    <property type="term" value="F:pseudouridine synthase activity"/>
    <property type="evidence" value="ECO:0007669"/>
    <property type="project" value="InterPro"/>
</dbReference>
<proteinExistence type="inferred from homology"/>
<dbReference type="Gene3D" id="3.30.2350.10">
    <property type="entry name" value="Pseudouridine synthase"/>
    <property type="match status" value="1"/>
</dbReference>